<dbReference type="Pfam" id="PF12796">
    <property type="entry name" value="Ank_2"/>
    <property type="match status" value="1"/>
</dbReference>
<evidence type="ECO:0000256" key="2">
    <source>
        <dbReference type="ARBA" id="ARBA00023043"/>
    </source>
</evidence>
<evidence type="ECO:0000313" key="5">
    <source>
        <dbReference type="EMBL" id="CAH3021011.1"/>
    </source>
</evidence>
<accession>A0ABN8LYE8</accession>
<feature type="compositionally biased region" description="Basic and acidic residues" evidence="4">
    <location>
        <begin position="277"/>
        <end position="293"/>
    </location>
</feature>
<keyword evidence="6" id="KW-1185">Reference proteome</keyword>
<dbReference type="PROSITE" id="PS50088">
    <property type="entry name" value="ANK_REPEAT"/>
    <property type="match status" value="1"/>
</dbReference>
<evidence type="ECO:0000256" key="1">
    <source>
        <dbReference type="ARBA" id="ARBA00022737"/>
    </source>
</evidence>
<name>A0ABN8LYE8_9CNID</name>
<evidence type="ECO:0000313" key="6">
    <source>
        <dbReference type="Proteomes" id="UP001159427"/>
    </source>
</evidence>
<gene>
    <name evidence="5" type="ORF">PEVE_00009498</name>
</gene>
<dbReference type="InterPro" id="IPR002110">
    <property type="entry name" value="Ankyrin_rpt"/>
</dbReference>
<keyword evidence="1" id="KW-0677">Repeat</keyword>
<evidence type="ECO:0000256" key="3">
    <source>
        <dbReference type="PROSITE-ProRule" id="PRU00023"/>
    </source>
</evidence>
<evidence type="ECO:0000256" key="4">
    <source>
        <dbReference type="SAM" id="MobiDB-lite"/>
    </source>
</evidence>
<keyword evidence="2 3" id="KW-0040">ANK repeat</keyword>
<dbReference type="Proteomes" id="UP001159427">
    <property type="component" value="Unassembled WGS sequence"/>
</dbReference>
<dbReference type="SUPFAM" id="SSF48403">
    <property type="entry name" value="Ankyrin repeat"/>
    <property type="match status" value="1"/>
</dbReference>
<protein>
    <submittedName>
        <fullName evidence="5">Uncharacterized protein</fullName>
    </submittedName>
</protein>
<sequence>MCSIHQAITRRNSRQVHLLAKVGCNVNRFDSCMHTPMRLVCDLDNEPLGLSLGRLLLHHGARVHQKDAFGISVFSYACIKQRVKLVQCMIQEREIAWLDQDCNGNTALHHAAATGNCLITQAIIEQMRRYGLDIDKRNNRGETPLILAERHGQFWCAELLQVSGKASTKARDDVMFKNAEQWRYTRTELTPLKLSSSFRAKFPKVSKQLLVNNNTKRPNSPNQKTHLFGEGKKQIANAEKSVKREAIPKLLKLLKEQQNDTFRAAAKPPFNSNENFDELRDSSEDENSRVKGEQVTRMKRRAFSFAGLPVLASNTIKKQGEGVYSNMTFKQGSDANKVHKSLRRRS</sequence>
<feature type="region of interest" description="Disordered" evidence="4">
    <location>
        <begin position="262"/>
        <end position="293"/>
    </location>
</feature>
<dbReference type="InterPro" id="IPR036770">
    <property type="entry name" value="Ankyrin_rpt-contain_sf"/>
</dbReference>
<dbReference type="PANTHER" id="PTHR24126:SF14">
    <property type="entry name" value="ANK_REP_REGION DOMAIN-CONTAINING PROTEIN"/>
    <property type="match status" value="1"/>
</dbReference>
<dbReference type="PROSITE" id="PS50297">
    <property type="entry name" value="ANK_REP_REGION"/>
    <property type="match status" value="1"/>
</dbReference>
<organism evidence="5 6">
    <name type="scientific">Porites evermanni</name>
    <dbReference type="NCBI Taxonomy" id="104178"/>
    <lineage>
        <taxon>Eukaryota</taxon>
        <taxon>Metazoa</taxon>
        <taxon>Cnidaria</taxon>
        <taxon>Anthozoa</taxon>
        <taxon>Hexacorallia</taxon>
        <taxon>Scleractinia</taxon>
        <taxon>Fungiina</taxon>
        <taxon>Poritidae</taxon>
        <taxon>Porites</taxon>
    </lineage>
</organism>
<reference evidence="5 6" key="1">
    <citation type="submission" date="2022-05" db="EMBL/GenBank/DDBJ databases">
        <authorList>
            <consortium name="Genoscope - CEA"/>
            <person name="William W."/>
        </authorList>
    </citation>
    <scope>NUCLEOTIDE SEQUENCE [LARGE SCALE GENOMIC DNA]</scope>
</reference>
<dbReference type="PANTHER" id="PTHR24126">
    <property type="entry name" value="ANKYRIN REPEAT, PH AND SEC7 DOMAIN CONTAINING PROTEIN SECG-RELATED"/>
    <property type="match status" value="1"/>
</dbReference>
<dbReference type="Gene3D" id="1.25.40.20">
    <property type="entry name" value="Ankyrin repeat-containing domain"/>
    <property type="match status" value="1"/>
</dbReference>
<comment type="caution">
    <text evidence="5">The sequence shown here is derived from an EMBL/GenBank/DDBJ whole genome shotgun (WGS) entry which is preliminary data.</text>
</comment>
<dbReference type="EMBL" id="CALNXI010000166">
    <property type="protein sequence ID" value="CAH3021011.1"/>
    <property type="molecule type" value="Genomic_DNA"/>
</dbReference>
<proteinExistence type="predicted"/>
<feature type="region of interest" description="Disordered" evidence="4">
    <location>
        <begin position="327"/>
        <end position="346"/>
    </location>
</feature>
<feature type="repeat" description="ANK" evidence="3">
    <location>
        <begin position="103"/>
        <end position="139"/>
    </location>
</feature>